<comment type="caution">
    <text evidence="1">The sequence shown here is derived from an EMBL/GenBank/DDBJ whole genome shotgun (WGS) entry which is preliminary data.</text>
</comment>
<evidence type="ECO:0000313" key="1">
    <source>
        <dbReference type="EMBL" id="KAK4170844.1"/>
    </source>
</evidence>
<keyword evidence="2" id="KW-1185">Reference proteome</keyword>
<reference evidence="1" key="1">
    <citation type="journal article" date="2023" name="Mol. Phylogenet. Evol.">
        <title>Genome-scale phylogeny and comparative genomics of the fungal order Sordariales.</title>
        <authorList>
            <person name="Hensen N."/>
            <person name="Bonometti L."/>
            <person name="Westerberg I."/>
            <person name="Brannstrom I.O."/>
            <person name="Guillou S."/>
            <person name="Cros-Aarteil S."/>
            <person name="Calhoun S."/>
            <person name="Haridas S."/>
            <person name="Kuo A."/>
            <person name="Mondo S."/>
            <person name="Pangilinan J."/>
            <person name="Riley R."/>
            <person name="LaButti K."/>
            <person name="Andreopoulos B."/>
            <person name="Lipzen A."/>
            <person name="Chen C."/>
            <person name="Yan M."/>
            <person name="Daum C."/>
            <person name="Ng V."/>
            <person name="Clum A."/>
            <person name="Steindorff A."/>
            <person name="Ohm R.A."/>
            <person name="Martin F."/>
            <person name="Silar P."/>
            <person name="Natvig D.O."/>
            <person name="Lalanne C."/>
            <person name="Gautier V."/>
            <person name="Ament-Velasquez S.L."/>
            <person name="Kruys A."/>
            <person name="Hutchinson M.I."/>
            <person name="Powell A.J."/>
            <person name="Barry K."/>
            <person name="Miller A.N."/>
            <person name="Grigoriev I.V."/>
            <person name="Debuchy R."/>
            <person name="Gladieux P."/>
            <person name="Hiltunen Thoren M."/>
            <person name="Johannesson H."/>
        </authorList>
    </citation>
    <scope>NUCLEOTIDE SEQUENCE</scope>
    <source>
        <strain evidence="1">CBS 892.96</strain>
    </source>
</reference>
<dbReference type="EMBL" id="MU866735">
    <property type="protein sequence ID" value="KAK4170844.1"/>
    <property type="molecule type" value="Genomic_DNA"/>
</dbReference>
<organism evidence="1 2">
    <name type="scientific">Triangularia setosa</name>
    <dbReference type="NCBI Taxonomy" id="2587417"/>
    <lineage>
        <taxon>Eukaryota</taxon>
        <taxon>Fungi</taxon>
        <taxon>Dikarya</taxon>
        <taxon>Ascomycota</taxon>
        <taxon>Pezizomycotina</taxon>
        <taxon>Sordariomycetes</taxon>
        <taxon>Sordariomycetidae</taxon>
        <taxon>Sordariales</taxon>
        <taxon>Podosporaceae</taxon>
        <taxon>Triangularia</taxon>
    </lineage>
</organism>
<accession>A0AAN7A2A9</accession>
<gene>
    <name evidence="1" type="ORF">QBC36DRAFT_112214</name>
</gene>
<dbReference type="AlphaFoldDB" id="A0AAN7A2A9"/>
<dbReference type="Proteomes" id="UP001302321">
    <property type="component" value="Unassembled WGS sequence"/>
</dbReference>
<name>A0AAN7A2A9_9PEZI</name>
<protein>
    <submittedName>
        <fullName evidence="1">Uncharacterized protein</fullName>
    </submittedName>
</protein>
<reference evidence="1" key="2">
    <citation type="submission" date="2023-05" db="EMBL/GenBank/DDBJ databases">
        <authorList>
            <consortium name="Lawrence Berkeley National Laboratory"/>
            <person name="Steindorff A."/>
            <person name="Hensen N."/>
            <person name="Bonometti L."/>
            <person name="Westerberg I."/>
            <person name="Brannstrom I.O."/>
            <person name="Guillou S."/>
            <person name="Cros-Aarteil S."/>
            <person name="Calhoun S."/>
            <person name="Haridas S."/>
            <person name="Kuo A."/>
            <person name="Mondo S."/>
            <person name="Pangilinan J."/>
            <person name="Riley R."/>
            <person name="Labutti K."/>
            <person name="Andreopoulos B."/>
            <person name="Lipzen A."/>
            <person name="Chen C."/>
            <person name="Yanf M."/>
            <person name="Daum C."/>
            <person name="Ng V."/>
            <person name="Clum A."/>
            <person name="Ohm R."/>
            <person name="Martin F."/>
            <person name="Silar P."/>
            <person name="Natvig D."/>
            <person name="Lalanne C."/>
            <person name="Gautier V."/>
            <person name="Ament-Velasquez S.L."/>
            <person name="Kruys A."/>
            <person name="Hutchinson M.I."/>
            <person name="Powell A.J."/>
            <person name="Barry K."/>
            <person name="Miller A.N."/>
            <person name="Grigoriev I.V."/>
            <person name="Debuchy R."/>
            <person name="Gladieux P."/>
            <person name="Thoren M.H."/>
            <person name="Johannesson H."/>
        </authorList>
    </citation>
    <scope>NUCLEOTIDE SEQUENCE</scope>
    <source>
        <strain evidence="1">CBS 892.96</strain>
    </source>
</reference>
<evidence type="ECO:0000313" key="2">
    <source>
        <dbReference type="Proteomes" id="UP001302321"/>
    </source>
</evidence>
<proteinExistence type="predicted"/>
<sequence>MEKALDLSAAERAALLAENSRLMEDFRAVEPHRKRKVCEPANDRFPRIEEIVAAEEASHKPPKRRRVTPPCDLTPVVEEVQEMVIHGLDRLPQIEEMQ</sequence>